<reference evidence="2" key="1">
    <citation type="submission" date="2022-04" db="EMBL/GenBank/DDBJ databases">
        <title>Lysobacter sp. CAU 1642 isolated from sea sand.</title>
        <authorList>
            <person name="Kim W."/>
        </authorList>
    </citation>
    <scope>NUCLEOTIDE SEQUENCE</scope>
    <source>
        <strain evidence="2">CAU 1642</strain>
    </source>
</reference>
<proteinExistence type="predicted"/>
<dbReference type="InterPro" id="IPR024079">
    <property type="entry name" value="MetalloPept_cat_dom_sf"/>
</dbReference>
<dbReference type="Gene3D" id="3.40.390.10">
    <property type="entry name" value="Collagenase (Catalytic Domain)"/>
    <property type="match status" value="1"/>
</dbReference>
<dbReference type="RefSeq" id="WP_248210402.1">
    <property type="nucleotide sequence ID" value="NZ_JALNMH010000011.1"/>
</dbReference>
<evidence type="ECO:0000313" key="3">
    <source>
        <dbReference type="Proteomes" id="UP001431449"/>
    </source>
</evidence>
<dbReference type="Proteomes" id="UP001431449">
    <property type="component" value="Unassembled WGS sequence"/>
</dbReference>
<feature type="chain" id="PRO_5047174844" evidence="1">
    <location>
        <begin position="23"/>
        <end position="410"/>
    </location>
</feature>
<evidence type="ECO:0000256" key="1">
    <source>
        <dbReference type="SAM" id="SignalP"/>
    </source>
</evidence>
<protein>
    <submittedName>
        <fullName evidence="2">Zinc-dependent metalloprotease</fullName>
    </submittedName>
</protein>
<comment type="caution">
    <text evidence="2">The sequence shown here is derived from an EMBL/GenBank/DDBJ whole genome shotgun (WGS) entry which is preliminary data.</text>
</comment>
<dbReference type="GO" id="GO:0008237">
    <property type="term" value="F:metallopeptidase activity"/>
    <property type="evidence" value="ECO:0007669"/>
    <property type="project" value="UniProtKB-KW"/>
</dbReference>
<evidence type="ECO:0000313" key="2">
    <source>
        <dbReference type="EMBL" id="MCK7594776.1"/>
    </source>
</evidence>
<keyword evidence="3" id="KW-1185">Reference proteome</keyword>
<keyword evidence="1" id="KW-0732">Signal</keyword>
<accession>A0ABT0GJQ7</accession>
<keyword evidence="2" id="KW-0378">Hydrolase</keyword>
<dbReference type="Pfam" id="PF13688">
    <property type="entry name" value="Reprolysin_5"/>
    <property type="match status" value="1"/>
</dbReference>
<dbReference type="EMBL" id="JALNMH010000011">
    <property type="protein sequence ID" value="MCK7594776.1"/>
    <property type="molecule type" value="Genomic_DNA"/>
</dbReference>
<organism evidence="2 3">
    <name type="scientific">Pseudomarimonas salicorniae</name>
    <dbReference type="NCBI Taxonomy" id="2933270"/>
    <lineage>
        <taxon>Bacteria</taxon>
        <taxon>Pseudomonadati</taxon>
        <taxon>Pseudomonadota</taxon>
        <taxon>Gammaproteobacteria</taxon>
        <taxon>Lysobacterales</taxon>
        <taxon>Lysobacteraceae</taxon>
        <taxon>Pseudomarimonas</taxon>
    </lineage>
</organism>
<dbReference type="SUPFAM" id="SSF55486">
    <property type="entry name" value="Metalloproteases ('zincins'), catalytic domain"/>
    <property type="match status" value="1"/>
</dbReference>
<name>A0ABT0GJQ7_9GAMM</name>
<sequence>MRSVLAAALAAALLCPLDPALAAGNTDIRFDGEDLVSAAEIQDWRANPANRSIRAFHLDRGQLSKRGGSISLQLAPGLSLDVTEVRSRRDESGLLIWEGLLTDLARTGKSGEVAFDPMNSVTLVDNHGKLTGSVRVDGQLYKIRPLSSGGHAIIEFDETLVPADHPEGVHVPDGPLAGALARGELQGDSAKANTTIRVMSVATTAAKNAAGDIVGLVNLSITEANQSYANSGISITLQSAGVYTASYTESGSFSTDLARIRGTTDGYLDSVHSLRNQQTADVVMFFINNSSSCGLASAIGASATTAFAAVHWDCATGYYSFGHEIGHLQAARHDPANDPSTTPYAYGHGYQAPSKAWRTVMAYACTGGCPRINYWSNPNRTYGGVAMGTAATHDNARVLNNTRASIAAFR</sequence>
<gene>
    <name evidence="2" type="ORF">M0G41_13970</name>
</gene>
<feature type="signal peptide" evidence="1">
    <location>
        <begin position="1"/>
        <end position="22"/>
    </location>
</feature>
<keyword evidence="2" id="KW-0645">Protease</keyword>
<keyword evidence="2" id="KW-0482">Metalloprotease</keyword>